<evidence type="ECO:0000256" key="3">
    <source>
        <dbReference type="SAM" id="SignalP"/>
    </source>
</evidence>
<sequence length="1083" mass="111751">MKRLSRVSAALLALLLLCGLLPPAPAAGGTPAPETTLSISTARELVQLSRDCTLDTYSQGLTVVLAADIDLAGSDFAPIPVFCGEFDGGGHTVRGFSYTGKGSDYGFIRYLQAGAVVHDLTVEGRVAPSGTKSGLGIIAGQNRGTIRDCAVSGAVAGDEDVGGIAGVNAETGSIHSCTSAADLTGNRRTGGAAGRNDGSISSCVNRGSVNIGENENAMDTGGIAGRNTGAITGSTNYGGVGYQHTGYNTGGVAGLQNGVVEHCVNYGSIQGRKDIGGIVGQFEPDSNLIYGEDPTKALSEALGSLTSLLSDLTAELSAAGANTVNDVSAINDALGSIGDTAQSSSADAADNAKAALDQVYDDAQEINASLSALIDSADAFTTAANSDVDALGAALTDLRKALDKGLTETGSELERAYDLVSFYIDMIHTDEETIQKAMEDLSAALKKLDQFLQAVSGALTNEALDFSQKLAAVQDATAYLNGFDLSTPVKNISGAVKDLTAQLGFIRDAVEDSGEILSKVASDTRNAMVEAADRLDGAGSALNGHAGDFSGQAAGHLKTVNGAVNSIEDTLKAWGEQTDTEGRAAFDSIYGQLDLINARVDQMTANASSANADITNTTNAIIRQLDAVRLAAAGLKETPEKKVDDVSDSVEDDGARGRVFSCRNEGAVSGDGNVGGVVGIVSLELDPDPENDLDIDADKILVDTTAVIKATTRACVNLGAVAAKNDCVGGIVGRGDLGAVLDCQNYGSVEAAGGSYCGGVAGQARSPIRRCYVLCDLTGNDSVGGVAGSGRDIQDCRAMVRIDSDGERLGAIAGGSDGTLSGNFFLAEELAGVDGVNYAGRAMPLSYADFTALEGLPAQFYTFEVTFQADGQTLKTITVDYGGRLSPDQFPPLPGREGCSAAWEVFDADDITRSITVHAVYTPLVSAISTGEAQPRLLAEGSFSPDAALLLEDWTPDAYLIPAGYSLRAAYSYEISGGDAVEEVTLRVRCGDGRCRAGILQDGALAFPASTADGSYLVFRAPSSGTLLILERQMNWLPIIMAAVGALLLLAAFIIMRSHQNPRRRPPEVPADNSSKSRGERPV</sequence>
<evidence type="ECO:0000313" key="4">
    <source>
        <dbReference type="EMBL" id="MBC5737851.1"/>
    </source>
</evidence>
<dbReference type="RefSeq" id="WP_186919660.1">
    <property type="nucleotide sequence ID" value="NZ_JACOPQ010000010.1"/>
</dbReference>
<keyword evidence="3" id="KW-0732">Signal</keyword>
<gene>
    <name evidence="4" type="ORF">H8S62_12620</name>
</gene>
<protein>
    <submittedName>
        <fullName evidence="4">Peptidase</fullName>
    </submittedName>
</protein>
<keyword evidence="5" id="KW-1185">Reference proteome</keyword>
<comment type="caution">
    <text evidence="4">The sequence shown here is derived from an EMBL/GenBank/DDBJ whole genome shotgun (WGS) entry which is preliminary data.</text>
</comment>
<accession>A0A8J6JE44</accession>
<feature type="chain" id="PRO_5035238404" evidence="3">
    <location>
        <begin position="27"/>
        <end position="1083"/>
    </location>
</feature>
<name>A0A8J6JE44_9FIRM</name>
<feature type="transmembrane region" description="Helical" evidence="2">
    <location>
        <begin position="1036"/>
        <end position="1056"/>
    </location>
</feature>
<keyword evidence="2" id="KW-0472">Membrane</keyword>
<evidence type="ECO:0000256" key="1">
    <source>
        <dbReference type="SAM" id="MobiDB-lite"/>
    </source>
</evidence>
<evidence type="ECO:0000256" key="2">
    <source>
        <dbReference type="SAM" id="Phobius"/>
    </source>
</evidence>
<dbReference type="Proteomes" id="UP000607645">
    <property type="component" value="Unassembled WGS sequence"/>
</dbReference>
<proteinExistence type="predicted"/>
<keyword evidence="2" id="KW-1133">Transmembrane helix</keyword>
<dbReference type="EMBL" id="JACOPQ010000010">
    <property type="protein sequence ID" value="MBC5737851.1"/>
    <property type="molecule type" value="Genomic_DNA"/>
</dbReference>
<evidence type="ECO:0000313" key="5">
    <source>
        <dbReference type="Proteomes" id="UP000607645"/>
    </source>
</evidence>
<dbReference type="AlphaFoldDB" id="A0A8J6JE44"/>
<reference evidence="4" key="1">
    <citation type="submission" date="2020-08" db="EMBL/GenBank/DDBJ databases">
        <title>Genome public.</title>
        <authorList>
            <person name="Liu C."/>
            <person name="Sun Q."/>
        </authorList>
    </citation>
    <scope>NUCLEOTIDE SEQUENCE</scope>
    <source>
        <strain evidence="4">NSJ-52</strain>
    </source>
</reference>
<feature type="signal peptide" evidence="3">
    <location>
        <begin position="1"/>
        <end position="26"/>
    </location>
</feature>
<feature type="region of interest" description="Disordered" evidence="1">
    <location>
        <begin position="1061"/>
        <end position="1083"/>
    </location>
</feature>
<keyword evidence="2" id="KW-0812">Transmembrane</keyword>
<dbReference type="Gene3D" id="2.160.20.110">
    <property type="match status" value="2"/>
</dbReference>
<organism evidence="4 5">
    <name type="scientific">Lawsonibacter faecis</name>
    <dbReference type="NCBI Taxonomy" id="2763052"/>
    <lineage>
        <taxon>Bacteria</taxon>
        <taxon>Bacillati</taxon>
        <taxon>Bacillota</taxon>
        <taxon>Clostridia</taxon>
        <taxon>Eubacteriales</taxon>
        <taxon>Oscillospiraceae</taxon>
        <taxon>Lawsonibacter</taxon>
    </lineage>
</organism>